<dbReference type="SUPFAM" id="SSF51735">
    <property type="entry name" value="NAD(P)-binding Rossmann-fold domains"/>
    <property type="match status" value="1"/>
</dbReference>
<name>U5DDL6_9CHRO</name>
<dbReference type="eggNOG" id="COG0702">
    <property type="taxonomic scope" value="Bacteria"/>
</dbReference>
<dbReference type="PATRIC" id="fig|582515.4.peg.755"/>
<dbReference type="InParanoid" id="U5DDL6"/>
<accession>U5DDL6</accession>
<protein>
    <submittedName>
        <fullName evidence="2">NmrA-like family</fullName>
    </submittedName>
</protein>
<organism evidence="2 3">
    <name type="scientific">Rubidibacter lacunae KORDI 51-2</name>
    <dbReference type="NCBI Taxonomy" id="582515"/>
    <lineage>
        <taxon>Bacteria</taxon>
        <taxon>Bacillati</taxon>
        <taxon>Cyanobacteriota</taxon>
        <taxon>Cyanophyceae</taxon>
        <taxon>Oscillatoriophycideae</taxon>
        <taxon>Chroococcales</taxon>
        <taxon>Aphanothecaceae</taxon>
        <taxon>Rubidibacter</taxon>
    </lineage>
</organism>
<dbReference type="InterPro" id="IPR036291">
    <property type="entry name" value="NAD(P)-bd_dom_sf"/>
</dbReference>
<proteinExistence type="predicted"/>
<reference evidence="2 3" key="1">
    <citation type="submission" date="2013-05" db="EMBL/GenBank/DDBJ databases">
        <title>Draft genome sequence of Rubidibacter lacunae KORDI 51-2.</title>
        <authorList>
            <person name="Choi D.H."/>
            <person name="Noh J.H."/>
            <person name="Kwon K.-K."/>
            <person name="Lee J.-H."/>
            <person name="Ryu J.-Y."/>
        </authorList>
    </citation>
    <scope>NUCLEOTIDE SEQUENCE [LARGE SCALE GENOMIC DNA]</scope>
    <source>
        <strain evidence="2 3">KORDI 51-2</strain>
    </source>
</reference>
<keyword evidence="3" id="KW-1185">Reference proteome</keyword>
<gene>
    <name evidence="2" type="ORF">KR51_00006790</name>
</gene>
<sequence>MHVVVAGATGGTGREIVRELIERGIPTRALVRDRDAAKRILPAAVELVVVDVLDAAGVREAIAGSTVLLCATGARPSLNPLGPLQVDYWGTRNLVDAAKACDIEHFAIVSSLCVSQFFHPLNLFWLVLFWKRQAEQYLVDSGVSYTIVRPGGLKNDDNSDPLVMSSADSLFGGSIPRTRVAQVCVEALFQPAARNKIVEIVTDDKATMQDWAQLFAGVA</sequence>
<dbReference type="CDD" id="cd05243">
    <property type="entry name" value="SDR_a5"/>
    <property type="match status" value="1"/>
</dbReference>
<comment type="caution">
    <text evidence="2">The sequence shown here is derived from an EMBL/GenBank/DDBJ whole genome shotgun (WGS) entry which is preliminary data.</text>
</comment>
<evidence type="ECO:0000313" key="3">
    <source>
        <dbReference type="Proteomes" id="UP000016960"/>
    </source>
</evidence>
<evidence type="ECO:0000313" key="2">
    <source>
        <dbReference type="EMBL" id="ERN42588.1"/>
    </source>
</evidence>
<dbReference type="Gene3D" id="3.40.50.720">
    <property type="entry name" value="NAD(P)-binding Rossmann-like Domain"/>
    <property type="match status" value="1"/>
</dbReference>
<dbReference type="Proteomes" id="UP000016960">
    <property type="component" value="Unassembled WGS sequence"/>
</dbReference>
<evidence type="ECO:0000259" key="1">
    <source>
        <dbReference type="Pfam" id="PF13460"/>
    </source>
</evidence>
<dbReference type="PANTHER" id="PTHR15020">
    <property type="entry name" value="FLAVIN REDUCTASE-RELATED"/>
    <property type="match status" value="1"/>
</dbReference>
<dbReference type="Pfam" id="PF13460">
    <property type="entry name" value="NAD_binding_10"/>
    <property type="match status" value="1"/>
</dbReference>
<dbReference type="STRING" id="582515.KR51_00006790"/>
<dbReference type="RefSeq" id="WP_022604720.1">
    <property type="nucleotide sequence ID" value="NZ_ASSJ01000015.1"/>
</dbReference>
<dbReference type="EMBL" id="ASSJ01000015">
    <property type="protein sequence ID" value="ERN42588.1"/>
    <property type="molecule type" value="Genomic_DNA"/>
</dbReference>
<dbReference type="PANTHER" id="PTHR15020:SF42">
    <property type="entry name" value="NAD(P)-BINDING DOMAIN-CONTAINING PROTEIN"/>
    <property type="match status" value="1"/>
</dbReference>
<dbReference type="AlphaFoldDB" id="U5DDL6"/>
<feature type="domain" description="NAD(P)-binding" evidence="1">
    <location>
        <begin position="7"/>
        <end position="191"/>
    </location>
</feature>
<dbReference type="InterPro" id="IPR016040">
    <property type="entry name" value="NAD(P)-bd_dom"/>
</dbReference>
<dbReference type="OrthoDB" id="9803892at2"/>